<gene>
    <name evidence="1" type="ORF">M9Y10_035872</name>
</gene>
<reference evidence="1 2" key="1">
    <citation type="submission" date="2024-04" db="EMBL/GenBank/DDBJ databases">
        <title>Tritrichomonas musculus Genome.</title>
        <authorList>
            <person name="Alves-Ferreira E."/>
            <person name="Grigg M."/>
            <person name="Lorenzi H."/>
            <person name="Galac M."/>
        </authorList>
    </citation>
    <scope>NUCLEOTIDE SEQUENCE [LARGE SCALE GENOMIC DNA]</scope>
    <source>
        <strain evidence="1 2">EAF2021</strain>
    </source>
</reference>
<evidence type="ECO:0000313" key="2">
    <source>
        <dbReference type="Proteomes" id="UP001470230"/>
    </source>
</evidence>
<keyword evidence="2" id="KW-1185">Reference proteome</keyword>
<protein>
    <submittedName>
        <fullName evidence="1">Uncharacterized protein</fullName>
    </submittedName>
</protein>
<sequence>MIDPTIDKYELSTPNNERKQENEDFREILNLIIRSTREQVTIPKDKQSKFTMIQFLLGEKILTDLFVINNIKEAISLLNTEMNSVAVTYLSKHFLELLESGETKNLNEHILYSIIDEYNESEDENTKEEEKKKIFSILKSQNEEEIAIHFILGIKFDHKGEFFKEVIEYIIEHINDDIVINELPRITVFIRDTLGIKEKVTESKGQITECNFNGDELSGIVSHLKRTLGDDLEGNEVLKLSGGGYPQTSDPITNLIQYDGNKISNYYYNYYTKMPSSESESWIEFDFVKRRINLTSYTIRGCCHSSNDYCKPKSWRIVG</sequence>
<dbReference type="EMBL" id="JAPFFF010000057">
    <property type="protein sequence ID" value="KAK8837930.1"/>
    <property type="molecule type" value="Genomic_DNA"/>
</dbReference>
<proteinExistence type="predicted"/>
<dbReference type="Proteomes" id="UP001470230">
    <property type="component" value="Unassembled WGS sequence"/>
</dbReference>
<accession>A0ABR2GVG3</accession>
<evidence type="ECO:0000313" key="1">
    <source>
        <dbReference type="EMBL" id="KAK8837930.1"/>
    </source>
</evidence>
<name>A0ABR2GVG3_9EUKA</name>
<organism evidence="1 2">
    <name type="scientific">Tritrichomonas musculus</name>
    <dbReference type="NCBI Taxonomy" id="1915356"/>
    <lineage>
        <taxon>Eukaryota</taxon>
        <taxon>Metamonada</taxon>
        <taxon>Parabasalia</taxon>
        <taxon>Tritrichomonadida</taxon>
        <taxon>Tritrichomonadidae</taxon>
        <taxon>Tritrichomonas</taxon>
    </lineage>
</organism>
<comment type="caution">
    <text evidence="1">The sequence shown here is derived from an EMBL/GenBank/DDBJ whole genome shotgun (WGS) entry which is preliminary data.</text>
</comment>